<protein>
    <submittedName>
        <fullName evidence="2">Uncharacterized protein</fullName>
    </submittedName>
</protein>
<dbReference type="EMBL" id="MU001816">
    <property type="protein sequence ID" value="KAF2797037.1"/>
    <property type="molecule type" value="Genomic_DNA"/>
</dbReference>
<keyword evidence="1" id="KW-0732">Signal</keyword>
<organism evidence="2 3">
    <name type="scientific">Melanomma pulvis-pyrius CBS 109.77</name>
    <dbReference type="NCBI Taxonomy" id="1314802"/>
    <lineage>
        <taxon>Eukaryota</taxon>
        <taxon>Fungi</taxon>
        <taxon>Dikarya</taxon>
        <taxon>Ascomycota</taxon>
        <taxon>Pezizomycotina</taxon>
        <taxon>Dothideomycetes</taxon>
        <taxon>Pleosporomycetidae</taxon>
        <taxon>Pleosporales</taxon>
        <taxon>Melanommataceae</taxon>
        <taxon>Melanomma</taxon>
    </lineage>
</organism>
<feature type="signal peptide" evidence="1">
    <location>
        <begin position="1"/>
        <end position="17"/>
    </location>
</feature>
<sequence>MKLFMLLISSTTAIAVAGPLSVSEPAATINVVNASTVVNASGPANKPGTADLCSDCKRWMHDCVEVSIPTVANITRLQLTPAQVP</sequence>
<dbReference type="Proteomes" id="UP000799757">
    <property type="component" value="Unassembled WGS sequence"/>
</dbReference>
<reference evidence="2" key="1">
    <citation type="journal article" date="2020" name="Stud. Mycol.">
        <title>101 Dothideomycetes genomes: a test case for predicting lifestyles and emergence of pathogens.</title>
        <authorList>
            <person name="Haridas S."/>
            <person name="Albert R."/>
            <person name="Binder M."/>
            <person name="Bloem J."/>
            <person name="Labutti K."/>
            <person name="Salamov A."/>
            <person name="Andreopoulos B."/>
            <person name="Baker S."/>
            <person name="Barry K."/>
            <person name="Bills G."/>
            <person name="Bluhm B."/>
            <person name="Cannon C."/>
            <person name="Castanera R."/>
            <person name="Culley D."/>
            <person name="Daum C."/>
            <person name="Ezra D."/>
            <person name="Gonzalez J."/>
            <person name="Henrissat B."/>
            <person name="Kuo A."/>
            <person name="Liang C."/>
            <person name="Lipzen A."/>
            <person name="Lutzoni F."/>
            <person name="Magnuson J."/>
            <person name="Mondo S."/>
            <person name="Nolan M."/>
            <person name="Ohm R."/>
            <person name="Pangilinan J."/>
            <person name="Park H.-J."/>
            <person name="Ramirez L."/>
            <person name="Alfaro M."/>
            <person name="Sun H."/>
            <person name="Tritt A."/>
            <person name="Yoshinaga Y."/>
            <person name="Zwiers L.-H."/>
            <person name="Turgeon B."/>
            <person name="Goodwin S."/>
            <person name="Spatafora J."/>
            <person name="Crous P."/>
            <person name="Grigoriev I."/>
        </authorList>
    </citation>
    <scope>NUCLEOTIDE SEQUENCE</scope>
    <source>
        <strain evidence="2">CBS 109.77</strain>
    </source>
</reference>
<feature type="chain" id="PRO_5025518324" evidence="1">
    <location>
        <begin position="18"/>
        <end position="85"/>
    </location>
</feature>
<keyword evidence="3" id="KW-1185">Reference proteome</keyword>
<name>A0A6A6XNA2_9PLEO</name>
<evidence type="ECO:0000313" key="3">
    <source>
        <dbReference type="Proteomes" id="UP000799757"/>
    </source>
</evidence>
<evidence type="ECO:0000313" key="2">
    <source>
        <dbReference type="EMBL" id="KAF2797037.1"/>
    </source>
</evidence>
<gene>
    <name evidence="2" type="ORF">K505DRAFT_322889</name>
</gene>
<evidence type="ECO:0000256" key="1">
    <source>
        <dbReference type="SAM" id="SignalP"/>
    </source>
</evidence>
<dbReference type="AlphaFoldDB" id="A0A6A6XNA2"/>
<proteinExistence type="predicted"/>
<accession>A0A6A6XNA2</accession>